<evidence type="ECO:0000313" key="1">
    <source>
        <dbReference type="EMBL" id="VVW86899.1"/>
    </source>
</evidence>
<organism evidence="1">
    <name type="scientific">Nymphaea colorata</name>
    <name type="common">pocket water lily</name>
    <dbReference type="NCBI Taxonomy" id="210225"/>
    <lineage>
        <taxon>Eukaryota</taxon>
        <taxon>Viridiplantae</taxon>
        <taxon>Streptophyta</taxon>
        <taxon>Embryophyta</taxon>
        <taxon>Tracheophyta</taxon>
        <taxon>Spermatophyta</taxon>
        <taxon>Magnoliopsida</taxon>
        <taxon>Nymphaeales</taxon>
        <taxon>Nymphaeaceae</taxon>
        <taxon>Nymphaea</taxon>
    </lineage>
</organism>
<protein>
    <submittedName>
        <fullName evidence="1">Uncharacterized protein</fullName>
    </submittedName>
</protein>
<accession>A0A5K1HB10</accession>
<reference evidence="1" key="1">
    <citation type="submission" date="2019-09" db="EMBL/GenBank/DDBJ databases">
        <authorList>
            <person name="Zhang L."/>
        </authorList>
    </citation>
    <scope>NUCLEOTIDE SEQUENCE</scope>
</reference>
<name>A0A5K1HB10_9MAGN</name>
<gene>
    <name evidence="1" type="ORF">NYM_LOCUS29641</name>
</gene>
<proteinExistence type="predicted"/>
<dbReference type="Pfam" id="PF21010">
    <property type="entry name" value="HA2_C"/>
    <property type="match status" value="1"/>
</dbReference>
<dbReference type="AlphaFoldDB" id="A0A5K1HB10"/>
<sequence length="35" mass="3955">MIIVSNDLECLSEVITIVSMLSVPSIFYKPKDQLQ</sequence>
<dbReference type="EMBL" id="LR722033">
    <property type="protein sequence ID" value="VVW86899.1"/>
    <property type="molecule type" value="Genomic_DNA"/>
</dbReference>
<dbReference type="Gene3D" id="1.20.120.1080">
    <property type="match status" value="1"/>
</dbReference>